<evidence type="ECO:0000256" key="6">
    <source>
        <dbReference type="ARBA" id="ARBA00022679"/>
    </source>
</evidence>
<keyword evidence="5 13" id="KW-0963">Cytoplasm</keyword>
<dbReference type="InterPro" id="IPR004805">
    <property type="entry name" value="DnaE2/DnaE/PolC"/>
</dbReference>
<name>A0A841HUJ1_9GAMM</name>
<dbReference type="InterPro" id="IPR023073">
    <property type="entry name" value="DnaE2"/>
</dbReference>
<comment type="subcellular location">
    <subcellularLocation>
        <location evidence="1 13">Cytoplasm</location>
    </subcellularLocation>
</comment>
<dbReference type="GO" id="GO:0003676">
    <property type="term" value="F:nucleic acid binding"/>
    <property type="evidence" value="ECO:0007669"/>
    <property type="project" value="InterPro"/>
</dbReference>
<protein>
    <recommendedName>
        <fullName evidence="4 13">Error-prone DNA polymerase</fullName>
        <ecNumber evidence="3 13">2.7.7.7</ecNumber>
    </recommendedName>
</protein>
<dbReference type="EC" id="2.7.7.7" evidence="3 13"/>
<evidence type="ECO:0000256" key="3">
    <source>
        <dbReference type="ARBA" id="ARBA00012417"/>
    </source>
</evidence>
<dbReference type="Pfam" id="PF14579">
    <property type="entry name" value="HHH_6"/>
    <property type="match status" value="1"/>
</dbReference>
<evidence type="ECO:0000256" key="2">
    <source>
        <dbReference type="ARBA" id="ARBA00007391"/>
    </source>
</evidence>
<evidence type="ECO:0000256" key="9">
    <source>
        <dbReference type="ARBA" id="ARBA00022763"/>
    </source>
</evidence>
<keyword evidence="11 13" id="KW-0234">DNA repair</keyword>
<dbReference type="NCBIfam" id="TIGR00594">
    <property type="entry name" value="polc"/>
    <property type="match status" value="1"/>
</dbReference>
<dbReference type="Gene3D" id="3.20.20.140">
    <property type="entry name" value="Metal-dependent hydrolases"/>
    <property type="match status" value="1"/>
</dbReference>
<dbReference type="AlphaFoldDB" id="A0A841HUJ1"/>
<dbReference type="InterPro" id="IPR003141">
    <property type="entry name" value="Pol/His_phosphatase_N"/>
</dbReference>
<evidence type="ECO:0000256" key="10">
    <source>
        <dbReference type="ARBA" id="ARBA00022932"/>
    </source>
</evidence>
<evidence type="ECO:0000256" key="13">
    <source>
        <dbReference type="HAMAP-Rule" id="MF_01902"/>
    </source>
</evidence>
<dbReference type="CDD" id="cd07434">
    <property type="entry name" value="PHP_PolIIIA_DnaE2"/>
    <property type="match status" value="1"/>
</dbReference>
<dbReference type="SMART" id="SM00481">
    <property type="entry name" value="POLIIIAc"/>
    <property type="match status" value="1"/>
</dbReference>
<evidence type="ECO:0000256" key="8">
    <source>
        <dbReference type="ARBA" id="ARBA00022705"/>
    </source>
</evidence>
<dbReference type="Pfam" id="PF01336">
    <property type="entry name" value="tRNA_anti-codon"/>
    <property type="match status" value="1"/>
</dbReference>
<dbReference type="HAMAP" id="MF_01902">
    <property type="entry name" value="DNApol_error_prone"/>
    <property type="match status" value="1"/>
</dbReference>
<evidence type="ECO:0000313" key="15">
    <source>
        <dbReference type="EMBL" id="MBB6095652.1"/>
    </source>
</evidence>
<evidence type="ECO:0000313" key="16">
    <source>
        <dbReference type="Proteomes" id="UP000588068"/>
    </source>
</evidence>
<dbReference type="PANTHER" id="PTHR32294:SF4">
    <property type="entry name" value="ERROR-PRONE DNA POLYMERASE"/>
    <property type="match status" value="1"/>
</dbReference>
<evidence type="ECO:0000256" key="1">
    <source>
        <dbReference type="ARBA" id="ARBA00004496"/>
    </source>
</evidence>
<evidence type="ECO:0000256" key="11">
    <source>
        <dbReference type="ARBA" id="ARBA00023204"/>
    </source>
</evidence>
<dbReference type="GO" id="GO:0003887">
    <property type="term" value="F:DNA-directed DNA polymerase activity"/>
    <property type="evidence" value="ECO:0007669"/>
    <property type="project" value="UniProtKB-UniRule"/>
</dbReference>
<evidence type="ECO:0000256" key="4">
    <source>
        <dbReference type="ARBA" id="ARBA00017273"/>
    </source>
</evidence>
<dbReference type="InterPro" id="IPR016195">
    <property type="entry name" value="Pol/histidinol_Pase-like"/>
</dbReference>
<reference evidence="15 16" key="1">
    <citation type="submission" date="2020-08" db="EMBL/GenBank/DDBJ databases">
        <title>Genomic Encyclopedia of Type Strains, Phase IV (KMG-IV): sequencing the most valuable type-strain genomes for metagenomic binning, comparative biology and taxonomic classification.</title>
        <authorList>
            <person name="Goeker M."/>
        </authorList>
    </citation>
    <scope>NUCLEOTIDE SEQUENCE [LARGE SCALE GENOMIC DNA]</scope>
    <source>
        <strain evidence="15 16">DSM 26723</strain>
    </source>
</reference>
<evidence type="ECO:0000259" key="14">
    <source>
        <dbReference type="SMART" id="SM00481"/>
    </source>
</evidence>
<dbReference type="NCBIfam" id="NF004225">
    <property type="entry name" value="PRK05672.1"/>
    <property type="match status" value="1"/>
</dbReference>
<dbReference type="EMBL" id="JACHHZ010000006">
    <property type="protein sequence ID" value="MBB6095652.1"/>
    <property type="molecule type" value="Genomic_DNA"/>
</dbReference>
<comment type="catalytic activity">
    <reaction evidence="12 13">
        <text>DNA(n) + a 2'-deoxyribonucleoside 5'-triphosphate = DNA(n+1) + diphosphate</text>
        <dbReference type="Rhea" id="RHEA:22508"/>
        <dbReference type="Rhea" id="RHEA-COMP:17339"/>
        <dbReference type="Rhea" id="RHEA-COMP:17340"/>
        <dbReference type="ChEBI" id="CHEBI:33019"/>
        <dbReference type="ChEBI" id="CHEBI:61560"/>
        <dbReference type="ChEBI" id="CHEBI:173112"/>
        <dbReference type="EC" id="2.7.7.7"/>
    </reaction>
</comment>
<dbReference type="Pfam" id="PF02811">
    <property type="entry name" value="PHP"/>
    <property type="match status" value="1"/>
</dbReference>
<comment type="function">
    <text evidence="13">DNA polymerase involved in damage-induced mutagenesis and translesion synthesis (TLS). It is not the major replicative DNA polymerase.</text>
</comment>
<keyword evidence="10 13" id="KW-0239">DNA-directed DNA polymerase</keyword>
<dbReference type="GO" id="GO:0008408">
    <property type="term" value="F:3'-5' exonuclease activity"/>
    <property type="evidence" value="ECO:0007669"/>
    <property type="project" value="InterPro"/>
</dbReference>
<comment type="caution">
    <text evidence="15">The sequence shown here is derived from an EMBL/GenBank/DDBJ whole genome shotgun (WGS) entry which is preliminary data.</text>
</comment>
<dbReference type="Pfam" id="PF07733">
    <property type="entry name" value="DNA_pol3_alpha"/>
    <property type="match status" value="1"/>
</dbReference>
<evidence type="ECO:0000256" key="12">
    <source>
        <dbReference type="ARBA" id="ARBA00049244"/>
    </source>
</evidence>
<evidence type="ECO:0000256" key="5">
    <source>
        <dbReference type="ARBA" id="ARBA00022490"/>
    </source>
</evidence>
<feature type="domain" description="Polymerase/histidinol phosphatase N-terminal" evidence="14">
    <location>
        <begin position="5"/>
        <end position="72"/>
    </location>
</feature>
<dbReference type="Pfam" id="PF17657">
    <property type="entry name" value="DNA_pol3_finger"/>
    <property type="match status" value="1"/>
</dbReference>
<dbReference type="SUPFAM" id="SSF89550">
    <property type="entry name" value="PHP domain-like"/>
    <property type="match status" value="1"/>
</dbReference>
<keyword evidence="8 13" id="KW-0235">DNA replication</keyword>
<keyword evidence="6 13" id="KW-0808">Transferase</keyword>
<dbReference type="Gene3D" id="1.10.150.870">
    <property type="match status" value="1"/>
</dbReference>
<dbReference type="InterPro" id="IPR004013">
    <property type="entry name" value="PHP_dom"/>
</dbReference>
<dbReference type="CDD" id="cd04485">
    <property type="entry name" value="DnaE_OBF"/>
    <property type="match status" value="1"/>
</dbReference>
<dbReference type="GO" id="GO:0005737">
    <property type="term" value="C:cytoplasm"/>
    <property type="evidence" value="ECO:0007669"/>
    <property type="project" value="UniProtKB-SubCell"/>
</dbReference>
<dbReference type="RefSeq" id="WP_184335052.1">
    <property type="nucleotide sequence ID" value="NZ_JACHHZ010000006.1"/>
</dbReference>
<gene>
    <name evidence="13" type="primary">dnaE2</name>
    <name evidence="15" type="ORF">HNQ60_004543</name>
</gene>
<organism evidence="15 16">
    <name type="scientific">Povalibacter uvarum</name>
    <dbReference type="NCBI Taxonomy" id="732238"/>
    <lineage>
        <taxon>Bacteria</taxon>
        <taxon>Pseudomonadati</taxon>
        <taxon>Pseudomonadota</taxon>
        <taxon>Gammaproteobacteria</taxon>
        <taxon>Steroidobacterales</taxon>
        <taxon>Steroidobacteraceae</taxon>
        <taxon>Povalibacter</taxon>
    </lineage>
</organism>
<sequence>MTRYAELHCVTNFSFLRGASHPQELVQRAKELEYTALAITDECSMAGIVRAYTEAKDHGLKLIVGSEFRTSDGLHVVLLAPTQRAYAQICGVITAARIDSPKGEYRLSRAGLEVDLSECLALWVPGQEIRTSHAGWLRERFPQRCWIAVELHRQPDDAQHLAKLQQCGDALGIPLVAAGDVHMHTRERRALQDTVTAIRHGCTIEKAGHRLFPNGERHLRTYEELQGLYPRELLEESARIAARCEFSLKNLKYRYPCELVPAGCNATQHLRDLTEQGILRRWPQGVPPGIRKVIEKELDLIQDLGYEHFFLTVNDIVDFARKRCKGAPILCQGRGSAANSVVCYTLGVTEVDPGKANLLFERFLSKERGEPPDIDVDFEHERREEVIEYIFNKYGRQRTALAATVITYRSRSAIRDVGKALGLDADLIDRIAKSHVYWDEPEVFRRNLGALGLHLSTDIARRFCALVGLLLGFPRHLSQHVGGFVISEEPVSELVPIENAAMEGRKVIQWDKTDLESLGLLKVDVLALGMLTAMRKAFDFSAATDGWPARMDQVPDADTATYDMICAADTVGVFQIESRAQMSMLPRLQPRDYYDLVIEVAIVRPGPIKGGMVHPFLQAREKHRLGEAIDYPSDALRPVLEKTFGVPIFQEQVMQIAIVAADYTAGEADELRRAMGAWQRTGKMGAQRDKLMSGLRRNGYSEEFAERIFKQVEGFGEYGFPESHAASFALLTYQSSWLKRHRPAAFFASLINSQPMGFYQPAQLLEQAKRQRVEIRPIDVTMSDWECTLETIAPGNHAIRLGMRLVRGLRETEAQKIVEARRTQPFVSIEDFSARSLIPKRSIKVLANGGAFRSLVNHRNTASWSALGVERLPGMLEDVPTPGESIQLPAPTEWEEIQRDYQQLGFSSGRHPLALMRSSLRRMGVSSRRELDSIASGTTVIVSGLVTHLQHPQTANGVIFGSLEDETGINNIIFWPAVFANYRHRILQTKLMIVEGELQSQEGVVHVVAQRVQDFSHWVRSLPRNSRDFH</sequence>
<accession>A0A841HUJ1</accession>
<evidence type="ECO:0000256" key="7">
    <source>
        <dbReference type="ARBA" id="ARBA00022695"/>
    </source>
</evidence>
<dbReference type="GO" id="GO:0006260">
    <property type="term" value="P:DNA replication"/>
    <property type="evidence" value="ECO:0007669"/>
    <property type="project" value="UniProtKB-KW"/>
</dbReference>
<dbReference type="InterPro" id="IPR029460">
    <property type="entry name" value="DNAPol_HHH"/>
</dbReference>
<proteinExistence type="inferred from homology"/>
<dbReference type="InterPro" id="IPR004365">
    <property type="entry name" value="NA-bd_OB_tRNA"/>
</dbReference>
<dbReference type="InterPro" id="IPR011708">
    <property type="entry name" value="DNA_pol3_alpha_NTPase_dom"/>
</dbReference>
<dbReference type="InterPro" id="IPR040982">
    <property type="entry name" value="DNA_pol3_finger"/>
</dbReference>
<dbReference type="PANTHER" id="PTHR32294">
    <property type="entry name" value="DNA POLYMERASE III SUBUNIT ALPHA"/>
    <property type="match status" value="1"/>
</dbReference>
<keyword evidence="7 13" id="KW-0548">Nucleotidyltransferase</keyword>
<keyword evidence="9 13" id="KW-0227">DNA damage</keyword>
<dbReference type="Proteomes" id="UP000588068">
    <property type="component" value="Unassembled WGS sequence"/>
</dbReference>
<comment type="similarity">
    <text evidence="2 13">Belongs to the DNA polymerase type-C family. DnaE2 subfamily.</text>
</comment>
<dbReference type="GO" id="GO:0006281">
    <property type="term" value="P:DNA repair"/>
    <property type="evidence" value="ECO:0007669"/>
    <property type="project" value="UniProtKB-UniRule"/>
</dbReference>
<keyword evidence="16" id="KW-1185">Reference proteome</keyword>